<keyword evidence="1" id="KW-0812">Transmembrane</keyword>
<comment type="caution">
    <text evidence="3">The sequence shown here is derived from an EMBL/GenBank/DDBJ whole genome shotgun (WGS) entry which is preliminary data.</text>
</comment>
<dbReference type="Proteomes" id="UP001178507">
    <property type="component" value="Unassembled WGS sequence"/>
</dbReference>
<dbReference type="Gene3D" id="3.10.450.50">
    <property type="match status" value="1"/>
</dbReference>
<reference evidence="3" key="1">
    <citation type="submission" date="2023-08" db="EMBL/GenBank/DDBJ databases">
        <authorList>
            <person name="Chen Y."/>
            <person name="Shah S."/>
            <person name="Dougan E. K."/>
            <person name="Thang M."/>
            <person name="Chan C."/>
        </authorList>
    </citation>
    <scope>NUCLEOTIDE SEQUENCE</scope>
</reference>
<feature type="transmembrane region" description="Helical" evidence="1">
    <location>
        <begin position="138"/>
        <end position="156"/>
    </location>
</feature>
<dbReference type="PANTHER" id="PTHR33698:SF3">
    <property type="entry name" value="OS09G0266000 PROTEIN"/>
    <property type="match status" value="1"/>
</dbReference>
<evidence type="ECO:0000259" key="2">
    <source>
        <dbReference type="Pfam" id="PF12680"/>
    </source>
</evidence>
<keyword evidence="1" id="KW-0472">Membrane</keyword>
<dbReference type="SUPFAM" id="SSF54427">
    <property type="entry name" value="NTF2-like"/>
    <property type="match status" value="1"/>
</dbReference>
<protein>
    <recommendedName>
        <fullName evidence="2">SnoaL-like domain-containing protein</fullName>
    </recommendedName>
</protein>
<dbReference type="Pfam" id="PF12680">
    <property type="entry name" value="SnoaL_2"/>
    <property type="match status" value="1"/>
</dbReference>
<feature type="domain" description="SnoaL-like" evidence="2">
    <location>
        <begin position="2"/>
        <end position="103"/>
    </location>
</feature>
<evidence type="ECO:0000313" key="3">
    <source>
        <dbReference type="EMBL" id="CAJ1401234.1"/>
    </source>
</evidence>
<feature type="transmembrane region" description="Helical" evidence="1">
    <location>
        <begin position="114"/>
        <end position="131"/>
    </location>
</feature>
<dbReference type="InterPro" id="IPR037401">
    <property type="entry name" value="SnoaL-like"/>
</dbReference>
<keyword evidence="4" id="KW-1185">Reference proteome</keyword>
<dbReference type="InterPro" id="IPR032710">
    <property type="entry name" value="NTF2-like_dom_sf"/>
</dbReference>
<accession>A0AA36J8U8</accession>
<dbReference type="EMBL" id="CAUJNA010003405">
    <property type="protein sequence ID" value="CAJ1401234.1"/>
    <property type="molecule type" value="Genomic_DNA"/>
</dbReference>
<proteinExistence type="predicted"/>
<dbReference type="AlphaFoldDB" id="A0AA36J8U8"/>
<evidence type="ECO:0000256" key="1">
    <source>
        <dbReference type="SAM" id="Phobius"/>
    </source>
</evidence>
<gene>
    <name evidence="3" type="ORF">EVOR1521_LOCUS24422</name>
</gene>
<feature type="transmembrane region" description="Helical" evidence="1">
    <location>
        <begin position="220"/>
        <end position="239"/>
    </location>
</feature>
<name>A0AA36J8U8_9DINO</name>
<dbReference type="PANTHER" id="PTHR33698">
    <property type="entry name" value="NUCLEAR TRANSPORT FACTOR 2 (NTF2)-LIKE PROTEIN"/>
    <property type="match status" value="1"/>
</dbReference>
<sequence>MESFYAAVNDRQLETALDMLDDEVVYEDFTFQEPFRGRQGVRELLSEAMELPKGLDFVIDEVAGGDSLFGDDAVGMTWHVEFDGVELPNSRGASLYKTRNGKLLYARDIVESPLKLGGAALGIVGFLAGLVRASKDGLPIAFLGFATAGALYWYILLLSPQGQFPFLEGPPAWAIDATTLRNVIEESLDFFYIWPGLDYLGLPSPSSLGFPLPVVDPLRLAVFNLAEAYAFMFLPLLLWDRPQRNVVSWWAPAMFLTNAILLPYFATRSLAPRRRAVSGAGGC</sequence>
<organism evidence="3 4">
    <name type="scientific">Effrenium voratum</name>
    <dbReference type="NCBI Taxonomy" id="2562239"/>
    <lineage>
        <taxon>Eukaryota</taxon>
        <taxon>Sar</taxon>
        <taxon>Alveolata</taxon>
        <taxon>Dinophyceae</taxon>
        <taxon>Suessiales</taxon>
        <taxon>Symbiodiniaceae</taxon>
        <taxon>Effrenium</taxon>
    </lineage>
</organism>
<feature type="transmembrane region" description="Helical" evidence="1">
    <location>
        <begin position="246"/>
        <end position="266"/>
    </location>
</feature>
<keyword evidence="1" id="KW-1133">Transmembrane helix</keyword>
<evidence type="ECO:0000313" key="4">
    <source>
        <dbReference type="Proteomes" id="UP001178507"/>
    </source>
</evidence>